<proteinExistence type="predicted"/>
<dbReference type="InterPro" id="IPR001254">
    <property type="entry name" value="Trypsin_dom"/>
</dbReference>
<feature type="signal peptide" evidence="2">
    <location>
        <begin position="1"/>
        <end position="18"/>
    </location>
</feature>
<accession>A0A8C6LV74</accession>
<dbReference type="InterPro" id="IPR009003">
    <property type="entry name" value="Peptidase_S1_PA"/>
</dbReference>
<dbReference type="Proteomes" id="UP000694548">
    <property type="component" value="Chromosome sgr05"/>
</dbReference>
<name>A0A8C6LV74_NOTFU</name>
<keyword evidence="5" id="KW-1185">Reference proteome</keyword>
<reference evidence="4" key="1">
    <citation type="submission" date="2014-08" db="EMBL/GenBank/DDBJ databases">
        <authorList>
            <person name="Senf B."/>
            <person name="Petzold A."/>
            <person name="Downie B.R."/>
            <person name="Koch P."/>
            <person name="Platzer M."/>
        </authorList>
    </citation>
    <scope>NUCLEOTIDE SEQUENCE [LARGE SCALE GENOMIC DNA]</scope>
    <source>
        <strain evidence="4">GRZ</strain>
    </source>
</reference>
<dbReference type="InterPro" id="IPR018114">
    <property type="entry name" value="TRYPSIN_HIS"/>
</dbReference>
<dbReference type="PANTHER" id="PTHR24252:SF7">
    <property type="entry name" value="HYALIN"/>
    <property type="match status" value="1"/>
</dbReference>
<protein>
    <recommendedName>
        <fullName evidence="3">Peptidase S1 domain-containing protein</fullName>
    </recommendedName>
</protein>
<dbReference type="Ensembl" id="ENSNFUT00015027291.1">
    <property type="protein sequence ID" value="ENSNFUP00015026112.1"/>
    <property type="gene ID" value="ENSNFUG00015012656.1"/>
</dbReference>
<organism evidence="4 5">
    <name type="scientific">Nothobranchius furzeri</name>
    <name type="common">Turquoise killifish</name>
    <dbReference type="NCBI Taxonomy" id="105023"/>
    <lineage>
        <taxon>Eukaryota</taxon>
        <taxon>Metazoa</taxon>
        <taxon>Chordata</taxon>
        <taxon>Craniata</taxon>
        <taxon>Vertebrata</taxon>
        <taxon>Euteleostomi</taxon>
        <taxon>Actinopterygii</taxon>
        <taxon>Neopterygii</taxon>
        <taxon>Teleostei</taxon>
        <taxon>Neoteleostei</taxon>
        <taxon>Acanthomorphata</taxon>
        <taxon>Ovalentaria</taxon>
        <taxon>Atherinomorphae</taxon>
        <taxon>Cyprinodontiformes</taxon>
        <taxon>Nothobranchiidae</taxon>
        <taxon>Nothobranchius</taxon>
    </lineage>
</organism>
<feature type="domain" description="Peptidase S1" evidence="3">
    <location>
        <begin position="23"/>
        <end position="75"/>
    </location>
</feature>
<dbReference type="Pfam" id="PF00089">
    <property type="entry name" value="Trypsin"/>
    <property type="match status" value="1"/>
</dbReference>
<dbReference type="GO" id="GO:0006508">
    <property type="term" value="P:proteolysis"/>
    <property type="evidence" value="ECO:0007669"/>
    <property type="project" value="InterPro"/>
</dbReference>
<reference evidence="4" key="2">
    <citation type="submission" date="2025-08" db="UniProtKB">
        <authorList>
            <consortium name="Ensembl"/>
        </authorList>
    </citation>
    <scope>IDENTIFICATION</scope>
</reference>
<dbReference type="GO" id="GO:0004252">
    <property type="term" value="F:serine-type endopeptidase activity"/>
    <property type="evidence" value="ECO:0007669"/>
    <property type="project" value="InterPro"/>
</dbReference>
<dbReference type="SUPFAM" id="SSF50494">
    <property type="entry name" value="Trypsin-like serine proteases"/>
    <property type="match status" value="1"/>
</dbReference>
<dbReference type="InterPro" id="IPR043504">
    <property type="entry name" value="Peptidase_S1_PA_chymotrypsin"/>
</dbReference>
<evidence type="ECO:0000259" key="3">
    <source>
        <dbReference type="Pfam" id="PF00089"/>
    </source>
</evidence>
<evidence type="ECO:0000313" key="5">
    <source>
        <dbReference type="Proteomes" id="UP000694548"/>
    </source>
</evidence>
<dbReference type="AlphaFoldDB" id="A0A8C6LV74"/>
<feature type="chain" id="PRO_5034935145" description="Peptidase S1 domain-containing protein" evidence="2">
    <location>
        <begin position="19"/>
        <end position="106"/>
    </location>
</feature>
<keyword evidence="1" id="KW-1015">Disulfide bond</keyword>
<reference evidence="4" key="3">
    <citation type="submission" date="2025-09" db="UniProtKB">
        <authorList>
            <consortium name="Ensembl"/>
        </authorList>
    </citation>
    <scope>IDENTIFICATION</scope>
</reference>
<evidence type="ECO:0000256" key="2">
    <source>
        <dbReference type="SAM" id="SignalP"/>
    </source>
</evidence>
<sequence>MLVFKLIILLSDCQTAASDGRRIVGGTLAAEDQWGWQVSMQWRGSHICGGSIISARWIITAAHCMTGKKEREMAPSGVSSEKSTETTALIFCLSFDAFHTVYLMVQ</sequence>
<dbReference type="PANTHER" id="PTHR24252">
    <property type="entry name" value="ACROSIN-RELATED"/>
    <property type="match status" value="1"/>
</dbReference>
<dbReference type="Gene3D" id="2.40.10.10">
    <property type="entry name" value="Trypsin-like serine proteases"/>
    <property type="match status" value="2"/>
</dbReference>
<dbReference type="PROSITE" id="PS00134">
    <property type="entry name" value="TRYPSIN_HIS"/>
    <property type="match status" value="1"/>
</dbReference>
<dbReference type="GeneTree" id="ENSGT01100000263714"/>
<evidence type="ECO:0000313" key="4">
    <source>
        <dbReference type="Ensembl" id="ENSNFUP00015026112.1"/>
    </source>
</evidence>
<keyword evidence="2" id="KW-0732">Signal</keyword>
<evidence type="ECO:0000256" key="1">
    <source>
        <dbReference type="ARBA" id="ARBA00023157"/>
    </source>
</evidence>